<accession>A0AAD9J6P8</accession>
<gene>
    <name evidence="1" type="ORF">LSH36_550g03036</name>
</gene>
<proteinExistence type="predicted"/>
<dbReference type="AlphaFoldDB" id="A0AAD9J6P8"/>
<dbReference type="Proteomes" id="UP001208570">
    <property type="component" value="Unassembled WGS sequence"/>
</dbReference>
<name>A0AAD9J6P8_9ANNE</name>
<dbReference type="EMBL" id="JAODUP010000550">
    <property type="protein sequence ID" value="KAK2147496.1"/>
    <property type="molecule type" value="Genomic_DNA"/>
</dbReference>
<organism evidence="1 2">
    <name type="scientific">Paralvinella palmiformis</name>
    <dbReference type="NCBI Taxonomy" id="53620"/>
    <lineage>
        <taxon>Eukaryota</taxon>
        <taxon>Metazoa</taxon>
        <taxon>Spiralia</taxon>
        <taxon>Lophotrochozoa</taxon>
        <taxon>Annelida</taxon>
        <taxon>Polychaeta</taxon>
        <taxon>Sedentaria</taxon>
        <taxon>Canalipalpata</taxon>
        <taxon>Terebellida</taxon>
        <taxon>Terebelliformia</taxon>
        <taxon>Alvinellidae</taxon>
        <taxon>Paralvinella</taxon>
    </lineage>
</organism>
<evidence type="ECO:0000313" key="2">
    <source>
        <dbReference type="Proteomes" id="UP001208570"/>
    </source>
</evidence>
<evidence type="ECO:0000313" key="1">
    <source>
        <dbReference type="EMBL" id="KAK2147496.1"/>
    </source>
</evidence>
<sequence length="118" mass="13211">MYRSAIVYIADTMGRTEIDKLLAVLGNPGRYSRILFPLLCLNYIQVAFNHLAMSIYAATPPHVCRLPVGVPVDNRSIPTKGGVLDSCTLYANYTHTSGEAVKCTEWQYTLRGRVYHCK</sequence>
<keyword evidence="2" id="KW-1185">Reference proteome</keyword>
<reference evidence="1" key="1">
    <citation type="journal article" date="2023" name="Mol. Biol. Evol.">
        <title>Third-Generation Sequencing Reveals the Adaptive Role of the Epigenome in Three Deep-Sea Polychaetes.</title>
        <authorList>
            <person name="Perez M."/>
            <person name="Aroh O."/>
            <person name="Sun Y."/>
            <person name="Lan Y."/>
            <person name="Juniper S.K."/>
            <person name="Young C.R."/>
            <person name="Angers B."/>
            <person name="Qian P.Y."/>
        </authorList>
    </citation>
    <scope>NUCLEOTIDE SEQUENCE</scope>
    <source>
        <strain evidence="1">P08H-3</strain>
    </source>
</reference>
<protein>
    <submittedName>
        <fullName evidence="1">Uncharacterized protein</fullName>
    </submittedName>
</protein>
<comment type="caution">
    <text evidence="1">The sequence shown here is derived from an EMBL/GenBank/DDBJ whole genome shotgun (WGS) entry which is preliminary data.</text>
</comment>